<dbReference type="OrthoDB" id="8883291at2"/>
<accession>A0A4P8EH68</accession>
<dbReference type="GO" id="GO:0016788">
    <property type="term" value="F:hydrolase activity, acting on ester bonds"/>
    <property type="evidence" value="ECO:0007669"/>
    <property type="project" value="UniProtKB-ARBA"/>
</dbReference>
<name>A0A4P8EH68_9RHOB</name>
<dbReference type="AlphaFoldDB" id="A0A4P8EH68"/>
<proteinExistence type="predicted"/>
<sequence>MERRKLIWAGALLAAGTGFGLWRARGARKLDDAAFAARYATPLDPPEGGMSVYHLGHSLVGRDMPVMLDQLVAGHSHASQLGWGASLNQHRQGDVPGLAEENTHPNHRAPTEALGSGAYDAVVLTEMVEIRDAIRYHDSAQALAHWARVARAGNPDVRVYLYETWHRLDDPEGWLARVDGDLTAAWQDALMRVAMAQEGVGTIYLIPGGQVLAAVIRAIEGGKLPGLTRRTELFARDAAGGVDPIHLNDLGAYIIAITHFSTLYHQSPEGLPWALLRADGQPAVPLPKASVAPLQRLVWQVVTRYASTGVAG</sequence>
<evidence type="ECO:0008006" key="3">
    <source>
        <dbReference type="Google" id="ProtNLM"/>
    </source>
</evidence>
<reference evidence="1 2" key="1">
    <citation type="submission" date="2019-05" db="EMBL/GenBank/DDBJ databases">
        <title>Pseudorhodobacter turbinis sp. nov., isolated from the gut of the Korean turban shell.</title>
        <authorList>
            <person name="Jeong Y.-S."/>
            <person name="Kang W.-R."/>
            <person name="Bae J.-W."/>
        </authorList>
    </citation>
    <scope>NUCLEOTIDE SEQUENCE [LARGE SCALE GENOMIC DNA]</scope>
    <source>
        <strain evidence="1 2">S12M18</strain>
    </source>
</reference>
<gene>
    <name evidence="1" type="ORF">EOK75_10450</name>
</gene>
<dbReference type="KEGG" id="pseb:EOK75_10450"/>
<protein>
    <recommendedName>
        <fullName evidence="3">SGNH/GDSL hydrolase family protein</fullName>
    </recommendedName>
</protein>
<evidence type="ECO:0000313" key="2">
    <source>
        <dbReference type="Proteomes" id="UP000298631"/>
    </source>
</evidence>
<keyword evidence="2" id="KW-1185">Reference proteome</keyword>
<dbReference type="InterPro" id="IPR036514">
    <property type="entry name" value="SGNH_hydro_sf"/>
</dbReference>
<dbReference type="RefSeq" id="WP_137193897.1">
    <property type="nucleotide sequence ID" value="NZ_CP039964.1"/>
</dbReference>
<dbReference type="Proteomes" id="UP000298631">
    <property type="component" value="Chromosome"/>
</dbReference>
<dbReference type="Gene3D" id="3.40.50.1110">
    <property type="entry name" value="SGNH hydrolase"/>
    <property type="match status" value="1"/>
</dbReference>
<organism evidence="1 2">
    <name type="scientific">Pseudorhodobacter turbinis</name>
    <dbReference type="NCBI Taxonomy" id="2500533"/>
    <lineage>
        <taxon>Bacteria</taxon>
        <taxon>Pseudomonadati</taxon>
        <taxon>Pseudomonadota</taxon>
        <taxon>Alphaproteobacteria</taxon>
        <taxon>Rhodobacterales</taxon>
        <taxon>Paracoccaceae</taxon>
        <taxon>Pseudorhodobacter</taxon>
    </lineage>
</organism>
<evidence type="ECO:0000313" key="1">
    <source>
        <dbReference type="EMBL" id="QCO56112.1"/>
    </source>
</evidence>
<dbReference type="EMBL" id="CP039964">
    <property type="protein sequence ID" value="QCO56112.1"/>
    <property type="molecule type" value="Genomic_DNA"/>
</dbReference>